<feature type="compositionally biased region" description="Pro residues" evidence="1">
    <location>
        <begin position="24"/>
        <end position="33"/>
    </location>
</feature>
<feature type="chain" id="PRO_5001654227" description="Lipoprotein" evidence="2">
    <location>
        <begin position="19"/>
        <end position="85"/>
    </location>
</feature>
<evidence type="ECO:0000313" key="4">
    <source>
        <dbReference type="Proteomes" id="UP000027982"/>
    </source>
</evidence>
<sequence>MNLRRALLALAVAAGVLAGCEPAPSTPLAPDQPMPDTSKMSQEEINKLHNQPSGTDAGRAGGAPPLSTSAHSDNTPADRQGSPGG</sequence>
<evidence type="ECO:0000313" key="3">
    <source>
        <dbReference type="EMBL" id="AIE86517.1"/>
    </source>
</evidence>
<feature type="region of interest" description="Disordered" evidence="1">
    <location>
        <begin position="20"/>
        <end position="85"/>
    </location>
</feature>
<dbReference type="PROSITE" id="PS51257">
    <property type="entry name" value="PROKAR_LIPOPROTEIN"/>
    <property type="match status" value="1"/>
</dbReference>
<evidence type="ECO:0000256" key="2">
    <source>
        <dbReference type="SAM" id="SignalP"/>
    </source>
</evidence>
<feature type="compositionally biased region" description="Polar residues" evidence="1">
    <location>
        <begin position="66"/>
        <end position="77"/>
    </location>
</feature>
<reference evidence="3 4" key="1">
    <citation type="journal article" date="2014" name="PLoS ONE">
        <title>The first complete genome sequence of the class fimbriimonadia in the phylum armatimonadetes.</title>
        <authorList>
            <person name="Hu Z.Y."/>
            <person name="Wang Y.Z."/>
            <person name="Im W.T."/>
            <person name="Wang S.Y."/>
            <person name="Zhao G.P."/>
            <person name="Zheng H.J."/>
            <person name="Quan Z.X."/>
        </authorList>
    </citation>
    <scope>NUCLEOTIDE SEQUENCE [LARGE SCALE GENOMIC DNA]</scope>
    <source>
        <strain evidence="3">Gsoil 348</strain>
    </source>
</reference>
<proteinExistence type="predicted"/>
<dbReference type="HOGENOM" id="CLU_2507808_0_0_0"/>
<keyword evidence="2" id="KW-0732">Signal</keyword>
<dbReference type="Proteomes" id="UP000027982">
    <property type="component" value="Chromosome"/>
</dbReference>
<dbReference type="RefSeq" id="WP_025229524.1">
    <property type="nucleotide sequence ID" value="NZ_CP007139.1"/>
</dbReference>
<dbReference type="AlphaFoldDB" id="A0A068NT47"/>
<evidence type="ECO:0008006" key="5">
    <source>
        <dbReference type="Google" id="ProtNLM"/>
    </source>
</evidence>
<organism evidence="3 4">
    <name type="scientific">Fimbriimonas ginsengisoli Gsoil 348</name>
    <dbReference type="NCBI Taxonomy" id="661478"/>
    <lineage>
        <taxon>Bacteria</taxon>
        <taxon>Bacillati</taxon>
        <taxon>Armatimonadota</taxon>
        <taxon>Fimbriimonadia</taxon>
        <taxon>Fimbriimonadales</taxon>
        <taxon>Fimbriimonadaceae</taxon>
        <taxon>Fimbriimonas</taxon>
    </lineage>
</organism>
<name>A0A068NT47_FIMGI</name>
<accession>A0A068NT47</accession>
<dbReference type="EMBL" id="CP007139">
    <property type="protein sequence ID" value="AIE86517.1"/>
    <property type="molecule type" value="Genomic_DNA"/>
</dbReference>
<gene>
    <name evidence="3" type="ORF">OP10G_3149</name>
</gene>
<evidence type="ECO:0000256" key="1">
    <source>
        <dbReference type="SAM" id="MobiDB-lite"/>
    </source>
</evidence>
<protein>
    <recommendedName>
        <fullName evidence="5">Lipoprotein</fullName>
    </recommendedName>
</protein>
<dbReference type="KEGG" id="fgi:OP10G_3149"/>
<keyword evidence="4" id="KW-1185">Reference proteome</keyword>
<dbReference type="STRING" id="661478.OP10G_3149"/>
<feature type="signal peptide" evidence="2">
    <location>
        <begin position="1"/>
        <end position="18"/>
    </location>
</feature>